<evidence type="ECO:0000256" key="2">
    <source>
        <dbReference type="SAM" id="Phobius"/>
    </source>
</evidence>
<dbReference type="GO" id="GO:0006078">
    <property type="term" value="P:(1-&gt;6)-beta-D-glucan biosynthetic process"/>
    <property type="evidence" value="ECO:0007669"/>
    <property type="project" value="InterPro"/>
</dbReference>
<keyword evidence="2" id="KW-0472">Membrane</keyword>
<dbReference type="GO" id="GO:0042546">
    <property type="term" value="P:cell wall biogenesis"/>
    <property type="evidence" value="ECO:0007669"/>
    <property type="project" value="InterPro"/>
</dbReference>
<feature type="compositionally biased region" description="Basic and acidic residues" evidence="1">
    <location>
        <begin position="543"/>
        <end position="560"/>
    </location>
</feature>
<evidence type="ECO:0000313" key="5">
    <source>
        <dbReference type="Proteomes" id="UP000235371"/>
    </source>
</evidence>
<keyword evidence="3" id="KW-0732">Signal</keyword>
<feature type="region of interest" description="Disordered" evidence="1">
    <location>
        <begin position="543"/>
        <end position="569"/>
    </location>
</feature>
<protein>
    <submittedName>
        <fullName evidence="4">Uncharacterized protein</fullName>
    </submittedName>
</protein>
<dbReference type="RefSeq" id="XP_024742238.1">
    <property type="nucleotide sequence ID" value="XM_024870789.1"/>
</dbReference>
<dbReference type="InterPro" id="IPR045328">
    <property type="entry name" value="Kre9/Knh1"/>
</dbReference>
<dbReference type="PANTHER" id="PTHR28154">
    <property type="entry name" value="CELL WALL SYNTHESIS PROTEIN KNH1-RELATED"/>
    <property type="match status" value="1"/>
</dbReference>
<keyword evidence="2" id="KW-0812">Transmembrane</keyword>
<feature type="chain" id="PRO_5014420482" evidence="3">
    <location>
        <begin position="19"/>
        <end position="580"/>
    </location>
</feature>
<feature type="transmembrane region" description="Helical" evidence="2">
    <location>
        <begin position="281"/>
        <end position="302"/>
    </location>
</feature>
<feature type="signal peptide" evidence="3">
    <location>
        <begin position="1"/>
        <end position="18"/>
    </location>
</feature>
<feature type="region of interest" description="Disordered" evidence="1">
    <location>
        <begin position="241"/>
        <end position="262"/>
    </location>
</feature>
<dbReference type="Proteomes" id="UP000235371">
    <property type="component" value="Unassembled WGS sequence"/>
</dbReference>
<evidence type="ECO:0000256" key="3">
    <source>
        <dbReference type="SAM" id="SignalP"/>
    </source>
</evidence>
<gene>
    <name evidence="4" type="ORF">K444DRAFT_177492</name>
</gene>
<sequence length="580" mass="62664">MLLQLLFVSSLQWIPIRAQVYFSQPTAGEIINGGVPFIVSCMDSYTAPYFSQMTNFSLLLLAGTYSSPVTLYAWNLSNTSPSTVSNSIIFPPSIGPSATSAYFLGIKGSILANTSISVTYFSPHFTLHNMTGDTSLIPYVPAATSTASNWVIGGTTIPVTQTASPGRMIMCTSSDGAVQEIGETGGYGPILDENCELEALNYLQALVTQTRTVTAISAPVITTPPAFAAFSDLLAPFTPSTSVSNHQPSATVSGQNPTSTNNNTNAGVASITSSNPQNAKMVEMLIIAGITLATVIILFFIWMKYGRRRYPHGGCEHHDCDCSGMKKMWDNVSRPILYGKVELDTEKGGLVTVWRKERGGEETQGSMELDANRERGELESREGSGELSGRDSEPEVEEPRKAVVTEAKASSRSSRRSGRTIVAELEGDTVAADPMEMPTPDFEPEIMCPVPVPTIGKRAVVVGKCEQGMVVRGREAAVIVAVSKRKRSDSGATATIQRSGDLLHIPPKETPDVCEDYLRTKRQEQVGVLADATRIRDMRKESYLMRKSEEGAERDRREGLEGESCASPLVSPCENFVPIS</sequence>
<name>A0A2J6TQP3_9HELO</name>
<dbReference type="EMBL" id="KZ613746">
    <property type="protein sequence ID" value="PMD65334.1"/>
    <property type="molecule type" value="Genomic_DNA"/>
</dbReference>
<dbReference type="GO" id="GO:0005576">
    <property type="term" value="C:extracellular region"/>
    <property type="evidence" value="ECO:0007669"/>
    <property type="project" value="TreeGrafter"/>
</dbReference>
<feature type="compositionally biased region" description="Basic and acidic residues" evidence="1">
    <location>
        <begin position="370"/>
        <end position="403"/>
    </location>
</feature>
<feature type="region of interest" description="Disordered" evidence="1">
    <location>
        <begin position="354"/>
        <end position="419"/>
    </location>
</feature>
<dbReference type="PANTHER" id="PTHR28154:SF1">
    <property type="entry name" value="CELL WALL SYNTHESIS PROTEIN KNH1-RELATED"/>
    <property type="match status" value="1"/>
</dbReference>
<organism evidence="4 5">
    <name type="scientific">Hyaloscypha bicolor E</name>
    <dbReference type="NCBI Taxonomy" id="1095630"/>
    <lineage>
        <taxon>Eukaryota</taxon>
        <taxon>Fungi</taxon>
        <taxon>Dikarya</taxon>
        <taxon>Ascomycota</taxon>
        <taxon>Pezizomycotina</taxon>
        <taxon>Leotiomycetes</taxon>
        <taxon>Helotiales</taxon>
        <taxon>Hyaloscyphaceae</taxon>
        <taxon>Hyaloscypha</taxon>
        <taxon>Hyaloscypha bicolor</taxon>
    </lineage>
</organism>
<dbReference type="GO" id="GO:0031505">
    <property type="term" value="P:fungal-type cell wall organization"/>
    <property type="evidence" value="ECO:0007669"/>
    <property type="project" value="TreeGrafter"/>
</dbReference>
<keyword evidence="5" id="KW-1185">Reference proteome</keyword>
<keyword evidence="2" id="KW-1133">Transmembrane helix</keyword>
<dbReference type="GeneID" id="36578871"/>
<dbReference type="OrthoDB" id="3496699at2759"/>
<proteinExistence type="predicted"/>
<dbReference type="InParanoid" id="A0A2J6TQP3"/>
<dbReference type="AlphaFoldDB" id="A0A2J6TQP3"/>
<evidence type="ECO:0000313" key="4">
    <source>
        <dbReference type="EMBL" id="PMD65334.1"/>
    </source>
</evidence>
<accession>A0A2J6TQP3</accession>
<evidence type="ECO:0000256" key="1">
    <source>
        <dbReference type="SAM" id="MobiDB-lite"/>
    </source>
</evidence>
<reference evidence="4 5" key="1">
    <citation type="submission" date="2016-04" db="EMBL/GenBank/DDBJ databases">
        <title>A degradative enzymes factory behind the ericoid mycorrhizal symbiosis.</title>
        <authorList>
            <consortium name="DOE Joint Genome Institute"/>
            <person name="Martino E."/>
            <person name="Morin E."/>
            <person name="Grelet G."/>
            <person name="Kuo A."/>
            <person name="Kohler A."/>
            <person name="Daghino S."/>
            <person name="Barry K."/>
            <person name="Choi C."/>
            <person name="Cichocki N."/>
            <person name="Clum A."/>
            <person name="Copeland A."/>
            <person name="Hainaut M."/>
            <person name="Haridas S."/>
            <person name="Labutti K."/>
            <person name="Lindquist E."/>
            <person name="Lipzen A."/>
            <person name="Khouja H.-R."/>
            <person name="Murat C."/>
            <person name="Ohm R."/>
            <person name="Olson A."/>
            <person name="Spatafora J."/>
            <person name="Veneault-Fourrey C."/>
            <person name="Henrissat B."/>
            <person name="Grigoriev I."/>
            <person name="Martin F."/>
            <person name="Perotto S."/>
        </authorList>
    </citation>
    <scope>NUCLEOTIDE SEQUENCE [LARGE SCALE GENOMIC DNA]</scope>
    <source>
        <strain evidence="4 5">E</strain>
    </source>
</reference>